<feature type="compositionally biased region" description="Low complexity" evidence="11">
    <location>
        <begin position="74"/>
        <end position="89"/>
    </location>
</feature>
<evidence type="ECO:0000256" key="10">
    <source>
        <dbReference type="RuleBase" id="RU000488"/>
    </source>
</evidence>
<proteinExistence type="inferred from homology"/>
<gene>
    <name evidence="12" type="ORF">N7472_010443</name>
</gene>
<evidence type="ECO:0000256" key="7">
    <source>
        <dbReference type="ARBA" id="ARBA00023128"/>
    </source>
</evidence>
<keyword evidence="3 9" id="KW-0812">Transmembrane</keyword>
<evidence type="ECO:0000256" key="5">
    <source>
        <dbReference type="ARBA" id="ARBA00022792"/>
    </source>
</evidence>
<dbReference type="InterPro" id="IPR049562">
    <property type="entry name" value="SLC25A33/36-like"/>
</dbReference>
<dbReference type="GO" id="GO:0005743">
    <property type="term" value="C:mitochondrial inner membrane"/>
    <property type="evidence" value="ECO:0007669"/>
    <property type="project" value="UniProtKB-SubCell"/>
</dbReference>
<feature type="region of interest" description="Disordered" evidence="11">
    <location>
        <begin position="64"/>
        <end position="89"/>
    </location>
</feature>
<reference evidence="12" key="1">
    <citation type="submission" date="2022-11" db="EMBL/GenBank/DDBJ databases">
        <authorList>
            <person name="Petersen C."/>
        </authorList>
    </citation>
    <scope>NUCLEOTIDE SEQUENCE</scope>
    <source>
        <strain evidence="12">IBT 16849</strain>
    </source>
</reference>
<dbReference type="InterPro" id="IPR023395">
    <property type="entry name" value="MCP_dom_sf"/>
</dbReference>
<dbReference type="InterPro" id="IPR036928">
    <property type="entry name" value="AS_sf"/>
</dbReference>
<dbReference type="EMBL" id="JAPQKP010000006">
    <property type="protein sequence ID" value="KAJ5185603.1"/>
    <property type="molecule type" value="Genomic_DNA"/>
</dbReference>
<feature type="repeat" description="Solcar" evidence="9">
    <location>
        <begin position="29"/>
        <end position="138"/>
    </location>
</feature>
<keyword evidence="6" id="KW-1133">Transmembrane helix</keyword>
<sequence>MQGNTQARFDHTDGGEQSVSVPFAEKKTVSSWVHLLAGASGGMATAIVTSPLDVLRTRLQSDFYQTPNRGSGASPQSNQLSQSPQPLQRSNHKTLRIINSIYRAEGWRAFFRGLGPSMAGVVPATAIKFYVYGNCKRVGAQLMGHTEDSAIVHAQAAICAGLATSTATNPIWLVKTRLQLDKTQTHTGGPSTRRYRNSIDCIRQVMRNEGLGGFYRGLSASYLGSIETALHLVLYEQLKTRLHRSLEATEGKPRTAFWDEVSHWVSTSGAASSAKLVAGLITYPHEVIRTRLRQAPMERGQAKYTGLVQCFRTIAKEEGMAGLYGGLAPHMLRSLPSAIITLGLIGKRVPWQTIPSGINASGSLTIGVLAEDEHFPLHSPVKRALDRAVEALTRAGHRIVRLGGDDDARSLAYASRLAFQYFIYGPRKDFITASGEPFVTSVAKASAPLFSGPLPAQQGLDTFETITTLHKLA</sequence>
<comment type="subcellular location">
    <subcellularLocation>
        <location evidence="1">Mitochondrion inner membrane</location>
        <topology evidence="1">Multi-pass membrane protein</topology>
    </subcellularLocation>
</comment>
<dbReference type="PROSITE" id="PS50920">
    <property type="entry name" value="SOLCAR"/>
    <property type="match status" value="3"/>
</dbReference>
<name>A0A9W9M1J9_9EURO</name>
<evidence type="ECO:0000256" key="8">
    <source>
        <dbReference type="ARBA" id="ARBA00023136"/>
    </source>
</evidence>
<feature type="region of interest" description="Disordered" evidence="11">
    <location>
        <begin position="1"/>
        <end position="21"/>
    </location>
</feature>
<evidence type="ECO:0000256" key="4">
    <source>
        <dbReference type="ARBA" id="ARBA00022737"/>
    </source>
</evidence>
<keyword evidence="5" id="KW-0999">Mitochondrion inner membrane</keyword>
<evidence type="ECO:0000256" key="2">
    <source>
        <dbReference type="ARBA" id="ARBA00022448"/>
    </source>
</evidence>
<dbReference type="PANTHER" id="PTHR45829:SF4">
    <property type="entry name" value="MITOCHONDRIAL CARRIER PROTEIN RIM2"/>
    <property type="match status" value="1"/>
</dbReference>
<keyword evidence="13" id="KW-1185">Reference proteome</keyword>
<protein>
    <submittedName>
        <fullName evidence="12">Mitochondrial carrier protein</fullName>
    </submittedName>
</protein>
<dbReference type="PANTHER" id="PTHR45829">
    <property type="entry name" value="MITOCHONDRIAL CARRIER PROTEIN RIM2"/>
    <property type="match status" value="1"/>
</dbReference>
<feature type="repeat" description="Solcar" evidence="9">
    <location>
        <begin position="262"/>
        <end position="351"/>
    </location>
</feature>
<dbReference type="Gene3D" id="1.50.40.10">
    <property type="entry name" value="Mitochondrial carrier domain"/>
    <property type="match status" value="2"/>
</dbReference>
<dbReference type="SUPFAM" id="SSF75304">
    <property type="entry name" value="Amidase signature (AS) enzymes"/>
    <property type="match status" value="1"/>
</dbReference>
<keyword evidence="7" id="KW-0496">Mitochondrion</keyword>
<evidence type="ECO:0000313" key="13">
    <source>
        <dbReference type="Proteomes" id="UP001150879"/>
    </source>
</evidence>
<dbReference type="Pfam" id="PF00153">
    <property type="entry name" value="Mito_carr"/>
    <property type="match status" value="3"/>
</dbReference>
<comment type="caution">
    <text evidence="12">The sequence shown here is derived from an EMBL/GenBank/DDBJ whole genome shotgun (WGS) entry which is preliminary data.</text>
</comment>
<organism evidence="12 13">
    <name type="scientific">Penicillium cf. griseofulvum</name>
    <dbReference type="NCBI Taxonomy" id="2972120"/>
    <lineage>
        <taxon>Eukaryota</taxon>
        <taxon>Fungi</taxon>
        <taxon>Dikarya</taxon>
        <taxon>Ascomycota</taxon>
        <taxon>Pezizomycotina</taxon>
        <taxon>Eurotiomycetes</taxon>
        <taxon>Eurotiomycetidae</taxon>
        <taxon>Eurotiales</taxon>
        <taxon>Aspergillaceae</taxon>
        <taxon>Penicillium</taxon>
    </lineage>
</organism>
<keyword evidence="8 9" id="KW-0472">Membrane</keyword>
<evidence type="ECO:0000256" key="9">
    <source>
        <dbReference type="PROSITE-ProRule" id="PRU00282"/>
    </source>
</evidence>
<dbReference type="GO" id="GO:0015218">
    <property type="term" value="F:pyrimidine nucleotide transmembrane transporter activity"/>
    <property type="evidence" value="ECO:0007669"/>
    <property type="project" value="InterPro"/>
</dbReference>
<dbReference type="InterPro" id="IPR018108">
    <property type="entry name" value="MCP_transmembrane"/>
</dbReference>
<comment type="similarity">
    <text evidence="10">Belongs to the mitochondrial carrier (TC 2.A.29) family.</text>
</comment>
<keyword evidence="4" id="KW-0677">Repeat</keyword>
<evidence type="ECO:0000256" key="1">
    <source>
        <dbReference type="ARBA" id="ARBA00004448"/>
    </source>
</evidence>
<feature type="compositionally biased region" description="Polar residues" evidence="11">
    <location>
        <begin position="64"/>
        <end position="73"/>
    </location>
</feature>
<evidence type="ECO:0000256" key="3">
    <source>
        <dbReference type="ARBA" id="ARBA00022692"/>
    </source>
</evidence>
<dbReference type="AlphaFoldDB" id="A0A9W9M1J9"/>
<evidence type="ECO:0000313" key="12">
    <source>
        <dbReference type="EMBL" id="KAJ5185603.1"/>
    </source>
</evidence>
<dbReference type="GO" id="GO:1990519">
    <property type="term" value="P:pyrimidine nucleotide import into mitochondrion"/>
    <property type="evidence" value="ECO:0007669"/>
    <property type="project" value="TreeGrafter"/>
</dbReference>
<evidence type="ECO:0000256" key="11">
    <source>
        <dbReference type="SAM" id="MobiDB-lite"/>
    </source>
</evidence>
<reference evidence="12" key="2">
    <citation type="journal article" date="2023" name="IMA Fungus">
        <title>Comparative genomic study of the Penicillium genus elucidates a diverse pangenome and 15 lateral gene transfer events.</title>
        <authorList>
            <person name="Petersen C."/>
            <person name="Sorensen T."/>
            <person name="Nielsen M.R."/>
            <person name="Sondergaard T.E."/>
            <person name="Sorensen J.L."/>
            <person name="Fitzpatrick D.A."/>
            <person name="Frisvad J.C."/>
            <person name="Nielsen K.L."/>
        </authorList>
    </citation>
    <scope>NUCLEOTIDE SEQUENCE</scope>
    <source>
        <strain evidence="12">IBT 16849</strain>
    </source>
</reference>
<keyword evidence="2 10" id="KW-0813">Transport</keyword>
<dbReference type="SUPFAM" id="SSF103506">
    <property type="entry name" value="Mitochondrial carrier"/>
    <property type="match status" value="1"/>
</dbReference>
<feature type="repeat" description="Solcar" evidence="9">
    <location>
        <begin position="148"/>
        <end position="241"/>
    </location>
</feature>
<evidence type="ECO:0000256" key="6">
    <source>
        <dbReference type="ARBA" id="ARBA00022989"/>
    </source>
</evidence>
<dbReference type="Proteomes" id="UP001150879">
    <property type="component" value="Unassembled WGS sequence"/>
</dbReference>
<accession>A0A9W9M1J9</accession>